<dbReference type="PANTHER" id="PTHR42711:SF5">
    <property type="entry name" value="ABC TRANSPORTER ATP-BINDING PROTEIN NATA"/>
    <property type="match status" value="1"/>
</dbReference>
<name>A0A415ERC4_ENTCA</name>
<keyword evidence="2" id="KW-0813">Transport</keyword>
<organism evidence="6 7">
    <name type="scientific">Enterococcus casseliflavus</name>
    <name type="common">Enterococcus flavescens</name>
    <dbReference type="NCBI Taxonomy" id="37734"/>
    <lineage>
        <taxon>Bacteria</taxon>
        <taxon>Bacillati</taxon>
        <taxon>Bacillota</taxon>
        <taxon>Bacilli</taxon>
        <taxon>Lactobacillales</taxon>
        <taxon>Enterococcaceae</taxon>
        <taxon>Enterococcus</taxon>
    </lineage>
</organism>
<keyword evidence="4 6" id="KW-0067">ATP-binding</keyword>
<dbReference type="PANTHER" id="PTHR42711">
    <property type="entry name" value="ABC TRANSPORTER ATP-BINDING PROTEIN"/>
    <property type="match status" value="1"/>
</dbReference>
<evidence type="ECO:0000259" key="5">
    <source>
        <dbReference type="PROSITE" id="PS50893"/>
    </source>
</evidence>
<dbReference type="InterPro" id="IPR003439">
    <property type="entry name" value="ABC_transporter-like_ATP-bd"/>
</dbReference>
<evidence type="ECO:0000256" key="2">
    <source>
        <dbReference type="ARBA" id="ARBA00022448"/>
    </source>
</evidence>
<dbReference type="Pfam" id="PF00005">
    <property type="entry name" value="ABC_tran"/>
    <property type="match status" value="1"/>
</dbReference>
<dbReference type="Proteomes" id="UP000286288">
    <property type="component" value="Unassembled WGS sequence"/>
</dbReference>
<protein>
    <submittedName>
        <fullName evidence="6">ABC transporter ATP-binding protein</fullName>
    </submittedName>
</protein>
<dbReference type="InterPro" id="IPR050763">
    <property type="entry name" value="ABC_transporter_ATP-binding"/>
</dbReference>
<accession>A0A415ERC4</accession>
<dbReference type="GO" id="GO:0005524">
    <property type="term" value="F:ATP binding"/>
    <property type="evidence" value="ECO:0007669"/>
    <property type="project" value="UniProtKB-KW"/>
</dbReference>
<dbReference type="SUPFAM" id="SSF52540">
    <property type="entry name" value="P-loop containing nucleoside triphosphate hydrolases"/>
    <property type="match status" value="1"/>
</dbReference>
<dbReference type="SMART" id="SM00382">
    <property type="entry name" value="AAA"/>
    <property type="match status" value="1"/>
</dbReference>
<evidence type="ECO:0000256" key="1">
    <source>
        <dbReference type="ARBA" id="ARBA00005417"/>
    </source>
</evidence>
<evidence type="ECO:0000313" key="7">
    <source>
        <dbReference type="Proteomes" id="UP000286288"/>
    </source>
</evidence>
<dbReference type="Gene3D" id="3.40.50.300">
    <property type="entry name" value="P-loop containing nucleotide triphosphate hydrolases"/>
    <property type="match status" value="1"/>
</dbReference>
<comment type="similarity">
    <text evidence="1">Belongs to the ABC transporter superfamily.</text>
</comment>
<dbReference type="InterPro" id="IPR017871">
    <property type="entry name" value="ABC_transporter-like_CS"/>
</dbReference>
<sequence>MDAITINGLSKQYNKKYAIENVSLQVAEGEIFGFIGPNGAGKSTTIKVLLNFIKPDAGQAAIFGRDCQQAAKEIKTFTGYVSSDVRFYSKMTTAELLAFTADFHQVKQPKKEIQELMELFQIDPNKSIPELSLGNKKKVGLASALIAQPRMLILDEPTNGLDPLIQKRLFEELLRRNKQGMTIFLSSHDLHEIQTYAHRTAFIREGQIITVKELSEEENFGKVVTLTNEDSLSLAGLENVQVLAQESHSLRFFYQGDMNQLAHFLTNPAIKEFTIEHPTLEQQFMLLYEGGSQK</sequence>
<dbReference type="EMBL" id="QRMZ01000014">
    <property type="protein sequence ID" value="RHK05891.1"/>
    <property type="molecule type" value="Genomic_DNA"/>
</dbReference>
<dbReference type="PROSITE" id="PS50893">
    <property type="entry name" value="ABC_TRANSPORTER_2"/>
    <property type="match status" value="1"/>
</dbReference>
<dbReference type="PROSITE" id="PS00211">
    <property type="entry name" value="ABC_TRANSPORTER_1"/>
    <property type="match status" value="1"/>
</dbReference>
<feature type="domain" description="ABC transporter" evidence="5">
    <location>
        <begin position="4"/>
        <end position="230"/>
    </location>
</feature>
<evidence type="ECO:0000256" key="4">
    <source>
        <dbReference type="ARBA" id="ARBA00022840"/>
    </source>
</evidence>
<evidence type="ECO:0000256" key="3">
    <source>
        <dbReference type="ARBA" id="ARBA00022741"/>
    </source>
</evidence>
<dbReference type="GO" id="GO:0016887">
    <property type="term" value="F:ATP hydrolysis activity"/>
    <property type="evidence" value="ECO:0007669"/>
    <property type="project" value="InterPro"/>
</dbReference>
<dbReference type="InterPro" id="IPR027417">
    <property type="entry name" value="P-loop_NTPase"/>
</dbReference>
<dbReference type="AlphaFoldDB" id="A0A415ERC4"/>
<reference evidence="6 7" key="1">
    <citation type="submission" date="2018-08" db="EMBL/GenBank/DDBJ databases">
        <title>A genome reference for cultivated species of the human gut microbiota.</title>
        <authorList>
            <person name="Zou Y."/>
            <person name="Xue W."/>
            <person name="Luo G."/>
        </authorList>
    </citation>
    <scope>NUCLEOTIDE SEQUENCE [LARGE SCALE GENOMIC DNA]</scope>
    <source>
        <strain evidence="6 7">AF48-16</strain>
    </source>
</reference>
<evidence type="ECO:0000313" key="6">
    <source>
        <dbReference type="EMBL" id="RHK05891.1"/>
    </source>
</evidence>
<proteinExistence type="inferred from homology"/>
<dbReference type="CDD" id="cd03230">
    <property type="entry name" value="ABC_DR_subfamily_A"/>
    <property type="match status" value="1"/>
</dbReference>
<keyword evidence="3" id="KW-0547">Nucleotide-binding</keyword>
<gene>
    <name evidence="6" type="ORF">DW084_11205</name>
</gene>
<comment type="caution">
    <text evidence="6">The sequence shown here is derived from an EMBL/GenBank/DDBJ whole genome shotgun (WGS) entry which is preliminary data.</text>
</comment>
<dbReference type="InterPro" id="IPR003593">
    <property type="entry name" value="AAA+_ATPase"/>
</dbReference>